<feature type="region of interest" description="Disordered" evidence="1">
    <location>
        <begin position="55"/>
        <end position="99"/>
    </location>
</feature>
<evidence type="ECO:0000313" key="2">
    <source>
        <dbReference type="EMBL" id="KAH7235035.1"/>
    </source>
</evidence>
<name>A0A9P9JWE1_FUSRE</name>
<proteinExistence type="predicted"/>
<keyword evidence="3" id="KW-1185">Reference proteome</keyword>
<dbReference type="RefSeq" id="XP_046044800.1">
    <property type="nucleotide sequence ID" value="XM_046193917.1"/>
</dbReference>
<gene>
    <name evidence="2" type="ORF">BKA55DRAFT_579825</name>
</gene>
<dbReference type="EMBL" id="JAGMUX010000017">
    <property type="protein sequence ID" value="KAH7235035.1"/>
    <property type="molecule type" value="Genomic_DNA"/>
</dbReference>
<dbReference type="GeneID" id="70223871"/>
<evidence type="ECO:0000256" key="1">
    <source>
        <dbReference type="SAM" id="MobiDB-lite"/>
    </source>
</evidence>
<reference evidence="2" key="1">
    <citation type="journal article" date="2021" name="Nat. Commun.">
        <title>Genetic determinants of endophytism in the Arabidopsis root mycobiome.</title>
        <authorList>
            <person name="Mesny F."/>
            <person name="Miyauchi S."/>
            <person name="Thiergart T."/>
            <person name="Pickel B."/>
            <person name="Atanasova L."/>
            <person name="Karlsson M."/>
            <person name="Huettel B."/>
            <person name="Barry K.W."/>
            <person name="Haridas S."/>
            <person name="Chen C."/>
            <person name="Bauer D."/>
            <person name="Andreopoulos W."/>
            <person name="Pangilinan J."/>
            <person name="LaButti K."/>
            <person name="Riley R."/>
            <person name="Lipzen A."/>
            <person name="Clum A."/>
            <person name="Drula E."/>
            <person name="Henrissat B."/>
            <person name="Kohler A."/>
            <person name="Grigoriev I.V."/>
            <person name="Martin F.M."/>
            <person name="Hacquard S."/>
        </authorList>
    </citation>
    <scope>NUCLEOTIDE SEQUENCE</scope>
    <source>
        <strain evidence="2">MPI-CAGE-AT-0023</strain>
    </source>
</reference>
<dbReference type="OrthoDB" id="5056708at2759"/>
<accession>A0A9P9JWE1</accession>
<dbReference type="AlphaFoldDB" id="A0A9P9JWE1"/>
<dbReference type="Proteomes" id="UP000720189">
    <property type="component" value="Unassembled WGS sequence"/>
</dbReference>
<feature type="compositionally biased region" description="Polar residues" evidence="1">
    <location>
        <begin position="55"/>
        <end position="71"/>
    </location>
</feature>
<evidence type="ECO:0000313" key="3">
    <source>
        <dbReference type="Proteomes" id="UP000720189"/>
    </source>
</evidence>
<feature type="compositionally biased region" description="Basic and acidic residues" evidence="1">
    <location>
        <begin position="78"/>
        <end position="93"/>
    </location>
</feature>
<sequence>MYRLVARKPLNREVEACDIPSKDVENLVRALEDFELEQDQSFEDWVEIIDHATPKTTRPAKTSSVKTTNKAAKQDSAGVKDTKEEAIKEEKQKGPVPDDAVLTKGLKFARLAGNVNK</sequence>
<comment type="caution">
    <text evidence="2">The sequence shown here is derived from an EMBL/GenBank/DDBJ whole genome shotgun (WGS) entry which is preliminary data.</text>
</comment>
<protein>
    <submittedName>
        <fullName evidence="2">Uncharacterized protein</fullName>
    </submittedName>
</protein>
<organism evidence="2 3">
    <name type="scientific">Fusarium redolens</name>
    <dbReference type="NCBI Taxonomy" id="48865"/>
    <lineage>
        <taxon>Eukaryota</taxon>
        <taxon>Fungi</taxon>
        <taxon>Dikarya</taxon>
        <taxon>Ascomycota</taxon>
        <taxon>Pezizomycotina</taxon>
        <taxon>Sordariomycetes</taxon>
        <taxon>Hypocreomycetidae</taxon>
        <taxon>Hypocreales</taxon>
        <taxon>Nectriaceae</taxon>
        <taxon>Fusarium</taxon>
        <taxon>Fusarium redolens species complex</taxon>
    </lineage>
</organism>